<dbReference type="GO" id="GO:0008270">
    <property type="term" value="F:zinc ion binding"/>
    <property type="evidence" value="ECO:0007669"/>
    <property type="project" value="InterPro"/>
</dbReference>
<feature type="compositionally biased region" description="Polar residues" evidence="3">
    <location>
        <begin position="17"/>
        <end position="41"/>
    </location>
</feature>
<feature type="compositionally biased region" description="Basic and acidic residues" evidence="3">
    <location>
        <begin position="42"/>
        <end position="52"/>
    </location>
</feature>
<feature type="compositionally biased region" description="Basic and acidic residues" evidence="3">
    <location>
        <begin position="295"/>
        <end position="313"/>
    </location>
</feature>
<name>A0A9N8ZWV4_9GLOM</name>
<keyword evidence="1" id="KW-0479">Metal-binding</keyword>
<feature type="region of interest" description="Disordered" evidence="3">
    <location>
        <begin position="194"/>
        <end position="238"/>
    </location>
</feature>
<feature type="region of interest" description="Disordered" evidence="3">
    <location>
        <begin position="283"/>
        <end position="333"/>
    </location>
</feature>
<dbReference type="EMBL" id="CAJVPL010000563">
    <property type="protein sequence ID" value="CAG8509950.1"/>
    <property type="molecule type" value="Genomic_DNA"/>
</dbReference>
<feature type="compositionally biased region" description="Low complexity" evidence="3">
    <location>
        <begin position="283"/>
        <end position="294"/>
    </location>
</feature>
<evidence type="ECO:0000313" key="6">
    <source>
        <dbReference type="Proteomes" id="UP000789831"/>
    </source>
</evidence>
<dbReference type="AlphaFoldDB" id="A0A9N8ZWV4"/>
<protein>
    <submittedName>
        <fullName evidence="5">7191_t:CDS:1</fullName>
    </submittedName>
</protein>
<proteinExistence type="predicted"/>
<accession>A0A9N8ZWV4</accession>
<dbReference type="OrthoDB" id="5575144at2759"/>
<evidence type="ECO:0000256" key="3">
    <source>
        <dbReference type="SAM" id="MobiDB-lite"/>
    </source>
</evidence>
<feature type="compositionally biased region" description="Basic residues" evidence="3">
    <location>
        <begin position="196"/>
        <end position="211"/>
    </location>
</feature>
<dbReference type="CDD" id="cd00067">
    <property type="entry name" value="GAL4"/>
    <property type="match status" value="1"/>
</dbReference>
<gene>
    <name evidence="5" type="ORF">AGERDE_LOCUS4689</name>
</gene>
<evidence type="ECO:0000256" key="2">
    <source>
        <dbReference type="ARBA" id="ARBA00023242"/>
    </source>
</evidence>
<evidence type="ECO:0000259" key="4">
    <source>
        <dbReference type="PROSITE" id="PS50048"/>
    </source>
</evidence>
<reference evidence="5" key="1">
    <citation type="submission" date="2021-06" db="EMBL/GenBank/DDBJ databases">
        <authorList>
            <person name="Kallberg Y."/>
            <person name="Tangrot J."/>
            <person name="Rosling A."/>
        </authorList>
    </citation>
    <scope>NUCLEOTIDE SEQUENCE</scope>
    <source>
        <strain evidence="5">MT106</strain>
    </source>
</reference>
<organism evidence="5 6">
    <name type="scientific">Ambispora gerdemannii</name>
    <dbReference type="NCBI Taxonomy" id="144530"/>
    <lineage>
        <taxon>Eukaryota</taxon>
        <taxon>Fungi</taxon>
        <taxon>Fungi incertae sedis</taxon>
        <taxon>Mucoromycota</taxon>
        <taxon>Glomeromycotina</taxon>
        <taxon>Glomeromycetes</taxon>
        <taxon>Archaeosporales</taxon>
        <taxon>Ambisporaceae</taxon>
        <taxon>Ambispora</taxon>
    </lineage>
</organism>
<dbReference type="PROSITE" id="PS50048">
    <property type="entry name" value="ZN2_CY6_FUNGAL_2"/>
    <property type="match status" value="1"/>
</dbReference>
<dbReference type="PANTHER" id="PTHR47659:SF7">
    <property type="entry name" value="FUNGAL TRANSCRIPTIONAL REGULATORY PROTEIN, N-TERMINAL DOMAIN-CONTAINING PROTEIN"/>
    <property type="match status" value="1"/>
</dbReference>
<feature type="region of interest" description="Disordered" evidence="3">
    <location>
        <begin position="402"/>
        <end position="441"/>
    </location>
</feature>
<comment type="caution">
    <text evidence="5">The sequence shown here is derived from an EMBL/GenBank/DDBJ whole genome shotgun (WGS) entry which is preliminary data.</text>
</comment>
<feature type="compositionally biased region" description="Polar residues" evidence="3">
    <location>
        <begin position="215"/>
        <end position="238"/>
    </location>
</feature>
<dbReference type="InterPro" id="IPR050335">
    <property type="entry name" value="ERT1_acuK_gluconeogen_tf"/>
</dbReference>
<dbReference type="InterPro" id="IPR001138">
    <property type="entry name" value="Zn2Cys6_DnaBD"/>
</dbReference>
<feature type="region of interest" description="Disordered" evidence="3">
    <location>
        <begin position="1"/>
        <end position="101"/>
    </location>
</feature>
<dbReference type="PANTHER" id="PTHR47659">
    <property type="entry name" value="ZN(II)2CYS6 TRANSCRIPTION FACTOR (EUROFUNG)-RELATED"/>
    <property type="match status" value="1"/>
</dbReference>
<feature type="compositionally biased region" description="Basic and acidic residues" evidence="3">
    <location>
        <begin position="405"/>
        <end position="436"/>
    </location>
</feature>
<feature type="compositionally biased region" description="Polar residues" evidence="3">
    <location>
        <begin position="75"/>
        <end position="85"/>
    </location>
</feature>
<evidence type="ECO:0000313" key="5">
    <source>
        <dbReference type="EMBL" id="CAG8509950.1"/>
    </source>
</evidence>
<sequence>MTNSPKTEPKKLPVSVSRENLMSINNSNYTMSHGNSSPDQRPLQETKSEERTCSSQNQQHDKNNFVERPVLAAASTEQPSGTTIANEPKLGSRNGNITPPFSPQIQQCPVTYFNATLNQGVYQQPALTGETPTYTLLPTQLPPVVTPPATEKPKRHQVKNACVNCQKACKKCDDGRPCKRCIKCEMTDTCKSSTRKERKKGIKRGPYKKKEKITANPNATASSSTNIPSTGVISTNGQDSYGTMPIPLLGMPGPYFMFPTVSSTAAPYVFLTGACIPPMVIKQEQNQQKSNNNNTEKKEETLSSKEKSPDHQSRSSSISSSSSQQYQQQLKSDTIDKNVGSKLTLLSQVCSDMLKKTDPSLFHSSQTIRKDLHIKPISMPSFTSTTQTDDNERATDRLQAAVTSHHADLRQEPLKDEIVRESSEDNSIRESNKNIRQETGSHPQYTYQTQFMQFQSANNNNNNNFSQYYSYQDHQRQQKHQPILQQESQNQQSSNYSYIIRPTLPILQPSNIQQEIPAQLSQYHNSFLSMIPPQNKQSLP</sequence>
<evidence type="ECO:0000256" key="1">
    <source>
        <dbReference type="ARBA" id="ARBA00022723"/>
    </source>
</evidence>
<keyword evidence="2" id="KW-0539">Nucleus</keyword>
<feature type="compositionally biased region" description="Low complexity" evidence="3">
    <location>
        <begin position="314"/>
        <end position="332"/>
    </location>
</feature>
<dbReference type="GO" id="GO:0000981">
    <property type="term" value="F:DNA-binding transcription factor activity, RNA polymerase II-specific"/>
    <property type="evidence" value="ECO:0007669"/>
    <property type="project" value="InterPro"/>
</dbReference>
<keyword evidence="6" id="KW-1185">Reference proteome</keyword>
<dbReference type="Proteomes" id="UP000789831">
    <property type="component" value="Unassembled WGS sequence"/>
</dbReference>
<feature type="domain" description="Zn(2)-C6 fungal-type" evidence="4">
    <location>
        <begin position="161"/>
        <end position="190"/>
    </location>
</feature>